<dbReference type="STRING" id="39482.ERS852491_03789"/>
<accession>A0A174J6T1</accession>
<dbReference type="InterPro" id="IPR001789">
    <property type="entry name" value="Sig_transdc_resp-reg_receiver"/>
</dbReference>
<dbReference type="AlphaFoldDB" id="A0A174J6T1"/>
<dbReference type="OrthoDB" id="9803564at2"/>
<dbReference type="RefSeq" id="WP_025656218.1">
    <property type="nucleotide sequence ID" value="NZ_BQNQ01000001.1"/>
</dbReference>
<evidence type="ECO:0000256" key="1">
    <source>
        <dbReference type="ARBA" id="ARBA00018672"/>
    </source>
</evidence>
<evidence type="ECO:0000313" key="10">
    <source>
        <dbReference type="EMBL" id="CUO94361.1"/>
    </source>
</evidence>
<dbReference type="Gene3D" id="6.10.250.690">
    <property type="match status" value="1"/>
</dbReference>
<keyword evidence="2" id="KW-0805">Transcription regulation</keyword>
<dbReference type="InterPro" id="IPR011006">
    <property type="entry name" value="CheY-like_superfamily"/>
</dbReference>
<dbReference type="GO" id="GO:0000156">
    <property type="term" value="F:phosphorelay response regulator activity"/>
    <property type="evidence" value="ECO:0007669"/>
    <property type="project" value="TreeGrafter"/>
</dbReference>
<evidence type="ECO:0000256" key="7">
    <source>
        <dbReference type="PROSITE-ProRule" id="PRU01091"/>
    </source>
</evidence>
<dbReference type="PROSITE" id="PS50110">
    <property type="entry name" value="RESPONSE_REGULATORY"/>
    <property type="match status" value="1"/>
</dbReference>
<dbReference type="Pfam" id="PF00072">
    <property type="entry name" value="Response_reg"/>
    <property type="match status" value="1"/>
</dbReference>
<dbReference type="SUPFAM" id="SSF52172">
    <property type="entry name" value="CheY-like"/>
    <property type="match status" value="1"/>
</dbReference>
<reference evidence="10 11" key="1">
    <citation type="submission" date="2015-09" db="EMBL/GenBank/DDBJ databases">
        <authorList>
            <consortium name="Pathogen Informatics"/>
        </authorList>
    </citation>
    <scope>NUCLEOTIDE SEQUENCE [LARGE SCALE GENOMIC DNA]</scope>
    <source>
        <strain evidence="10 11">2789STDY5834876</strain>
    </source>
</reference>
<dbReference type="CDD" id="cd17574">
    <property type="entry name" value="REC_OmpR"/>
    <property type="match status" value="1"/>
</dbReference>
<dbReference type="SMART" id="SM00862">
    <property type="entry name" value="Trans_reg_C"/>
    <property type="match status" value="1"/>
</dbReference>
<dbReference type="InterPro" id="IPR001867">
    <property type="entry name" value="OmpR/PhoB-type_DNA-bd"/>
</dbReference>
<evidence type="ECO:0000256" key="6">
    <source>
        <dbReference type="PROSITE-ProRule" id="PRU00169"/>
    </source>
</evidence>
<dbReference type="GO" id="GO:0000976">
    <property type="term" value="F:transcription cis-regulatory region binding"/>
    <property type="evidence" value="ECO:0007669"/>
    <property type="project" value="TreeGrafter"/>
</dbReference>
<dbReference type="Pfam" id="PF00486">
    <property type="entry name" value="Trans_reg_C"/>
    <property type="match status" value="1"/>
</dbReference>
<comment type="function">
    <text evidence="5">May play the central regulatory role in sporulation. It may be an element of the effector pathway responsible for the activation of sporulation genes in response to nutritional stress. Spo0A may act in concert with spo0H (a sigma factor) to control the expression of some genes that are critical to the sporulation process.</text>
</comment>
<dbReference type="PROSITE" id="PS51755">
    <property type="entry name" value="OMPR_PHOB"/>
    <property type="match status" value="1"/>
</dbReference>
<dbReference type="GeneID" id="93335508"/>
<dbReference type="Gene3D" id="1.10.10.10">
    <property type="entry name" value="Winged helix-like DNA-binding domain superfamily/Winged helix DNA-binding domain"/>
    <property type="match status" value="1"/>
</dbReference>
<evidence type="ECO:0000256" key="3">
    <source>
        <dbReference type="ARBA" id="ARBA00023125"/>
    </source>
</evidence>
<dbReference type="SMART" id="SM00448">
    <property type="entry name" value="REC"/>
    <property type="match status" value="1"/>
</dbReference>
<keyword evidence="3 7" id="KW-0238">DNA-binding</keyword>
<evidence type="ECO:0000259" key="8">
    <source>
        <dbReference type="PROSITE" id="PS50110"/>
    </source>
</evidence>
<dbReference type="GO" id="GO:0005829">
    <property type="term" value="C:cytosol"/>
    <property type="evidence" value="ECO:0007669"/>
    <property type="project" value="TreeGrafter"/>
</dbReference>
<evidence type="ECO:0000259" key="9">
    <source>
        <dbReference type="PROSITE" id="PS51755"/>
    </source>
</evidence>
<name>A0A174J6T1_9FIRM</name>
<dbReference type="InterPro" id="IPR036388">
    <property type="entry name" value="WH-like_DNA-bd_sf"/>
</dbReference>
<dbReference type="GO" id="GO:0032993">
    <property type="term" value="C:protein-DNA complex"/>
    <property type="evidence" value="ECO:0007669"/>
    <property type="project" value="TreeGrafter"/>
</dbReference>
<dbReference type="PANTHER" id="PTHR48111">
    <property type="entry name" value="REGULATOR OF RPOS"/>
    <property type="match status" value="1"/>
</dbReference>
<organism evidence="10 11">
    <name type="scientific">Faecalicatena contorta</name>
    <dbReference type="NCBI Taxonomy" id="39482"/>
    <lineage>
        <taxon>Bacteria</taxon>
        <taxon>Bacillati</taxon>
        <taxon>Bacillota</taxon>
        <taxon>Clostridia</taxon>
        <taxon>Lachnospirales</taxon>
        <taxon>Lachnospiraceae</taxon>
        <taxon>Faecalicatena</taxon>
    </lineage>
</organism>
<feature type="domain" description="Response regulatory" evidence="8">
    <location>
        <begin position="3"/>
        <end position="116"/>
    </location>
</feature>
<evidence type="ECO:0000256" key="4">
    <source>
        <dbReference type="ARBA" id="ARBA00023163"/>
    </source>
</evidence>
<dbReference type="CDD" id="cd00383">
    <property type="entry name" value="trans_reg_C"/>
    <property type="match status" value="1"/>
</dbReference>
<feature type="domain" description="OmpR/PhoB-type" evidence="9">
    <location>
        <begin position="123"/>
        <end position="223"/>
    </location>
</feature>
<dbReference type="InterPro" id="IPR039420">
    <property type="entry name" value="WalR-like"/>
</dbReference>
<keyword evidence="6" id="KW-0597">Phosphoprotein</keyword>
<dbReference type="GO" id="GO:0006355">
    <property type="term" value="P:regulation of DNA-templated transcription"/>
    <property type="evidence" value="ECO:0007669"/>
    <property type="project" value="InterPro"/>
</dbReference>
<dbReference type="EMBL" id="CYZU01000045">
    <property type="protein sequence ID" value="CUO94361.1"/>
    <property type="molecule type" value="Genomic_DNA"/>
</dbReference>
<dbReference type="PANTHER" id="PTHR48111:SF73">
    <property type="entry name" value="ALKALINE PHOSPHATASE SYNTHESIS TRANSCRIPTIONAL REGULATORY PROTEIN PHOP"/>
    <property type="match status" value="1"/>
</dbReference>
<dbReference type="Proteomes" id="UP000095544">
    <property type="component" value="Unassembled WGS sequence"/>
</dbReference>
<sequence length="228" mass="25248">MKQIFLVEDDRAIAKNLMLLLHSEGFAVTHASTQNEAIAMFAEHRFDLALVDISLPDGNGFTVCTEIKQTRDIPVIFLTASGDEASVVTGLNMGADDYITKPFRPRELIARIKTALRRSGQSPSALEICGLSVDTASGIVKKNGVRVFLSALEYHLLLVFISNPNHILTRDRLLDELWDAAGEFVNDNTLSVYIKRLREKIEDDPADPQIILTVRGTGYRLGDGYVSE</sequence>
<keyword evidence="4" id="KW-0804">Transcription</keyword>
<evidence type="ECO:0000256" key="2">
    <source>
        <dbReference type="ARBA" id="ARBA00023015"/>
    </source>
</evidence>
<evidence type="ECO:0000313" key="11">
    <source>
        <dbReference type="Proteomes" id="UP000095544"/>
    </source>
</evidence>
<feature type="DNA-binding region" description="OmpR/PhoB-type" evidence="7">
    <location>
        <begin position="123"/>
        <end position="223"/>
    </location>
</feature>
<evidence type="ECO:0000256" key="5">
    <source>
        <dbReference type="ARBA" id="ARBA00024867"/>
    </source>
</evidence>
<dbReference type="Gene3D" id="3.40.50.2300">
    <property type="match status" value="1"/>
</dbReference>
<gene>
    <name evidence="10" type="primary">regX3_9</name>
    <name evidence="10" type="ORF">ERS852491_03789</name>
</gene>
<proteinExistence type="predicted"/>
<feature type="modified residue" description="4-aspartylphosphate" evidence="6">
    <location>
        <position position="52"/>
    </location>
</feature>
<protein>
    <recommendedName>
        <fullName evidence="1">Stage 0 sporulation protein A homolog</fullName>
    </recommendedName>
</protein>